<evidence type="ECO:0000313" key="3">
    <source>
        <dbReference type="Proteomes" id="UP000193017"/>
    </source>
</evidence>
<gene>
    <name evidence="2" type="ORF">B0A89_00955</name>
</gene>
<dbReference type="AlphaFoldDB" id="A0A1W6CU67"/>
<accession>A0A1W6CU67</accession>
<dbReference type="Proteomes" id="UP000193017">
    <property type="component" value="Chromosome"/>
</dbReference>
<protein>
    <recommendedName>
        <fullName evidence="1">Plasmid replication protein RepL domain-containing protein</fullName>
    </recommendedName>
</protein>
<reference evidence="2 3" key="1">
    <citation type="submission" date="2017-03" db="EMBL/GenBank/DDBJ databases">
        <title>Genome sequence of Paracoccus contaminans isolated from a water microcosm.</title>
        <authorList>
            <person name="Aurass P."/>
            <person name="Karste S."/>
            <person name="Trost E."/>
            <person name="Glaeser S.P."/>
            <person name="Kaempfer P."/>
            <person name="Flieger A."/>
        </authorList>
    </citation>
    <scope>NUCLEOTIDE SEQUENCE [LARGE SCALE GENOMIC DNA]</scope>
    <source>
        <strain evidence="3">RKI 16-01929T\LMG 29738T\CCM 8701T\CIP 111112T</strain>
    </source>
</reference>
<dbReference type="EMBL" id="CP020612">
    <property type="protein sequence ID" value="ARJ68427.1"/>
    <property type="molecule type" value="Genomic_DNA"/>
</dbReference>
<dbReference type="GO" id="GO:0006276">
    <property type="term" value="P:plasmid maintenance"/>
    <property type="evidence" value="ECO:0007669"/>
    <property type="project" value="InterPro"/>
</dbReference>
<evidence type="ECO:0000259" key="1">
    <source>
        <dbReference type="Pfam" id="PF05732"/>
    </source>
</evidence>
<dbReference type="GO" id="GO:0006260">
    <property type="term" value="P:DNA replication"/>
    <property type="evidence" value="ECO:0007669"/>
    <property type="project" value="InterPro"/>
</dbReference>
<sequence length="205" mass="23239">MTTEDIFLEEQEEERKKAKNPHFTQVYPEGWDGMMTMMAENANAARLFAFIANHMDPNGGVLVASQKVLAEALDVAEITIRRASAWLEERNHLVRVRVGTSVYAYALNPNEVWKSFHESKKYAVFTTRTLVSKSDEFNRTVDRRIKTMLKEPRQEALPEMTVQDLGQVLKGNTPSVKKRARSGKVGEAVQTDAFEDYLTEAIAAE</sequence>
<feature type="domain" description="Plasmid replication protein RepL" evidence="1">
    <location>
        <begin position="12"/>
        <end position="131"/>
    </location>
</feature>
<organism evidence="2 3">
    <name type="scientific">Paracoccus contaminans</name>
    <dbReference type="NCBI Taxonomy" id="1945662"/>
    <lineage>
        <taxon>Bacteria</taxon>
        <taxon>Pseudomonadati</taxon>
        <taxon>Pseudomonadota</taxon>
        <taxon>Alphaproteobacteria</taxon>
        <taxon>Rhodobacterales</taxon>
        <taxon>Paracoccaceae</taxon>
        <taxon>Paracoccus</taxon>
    </lineage>
</organism>
<proteinExistence type="predicted"/>
<evidence type="ECO:0000313" key="2">
    <source>
        <dbReference type="EMBL" id="ARJ68427.1"/>
    </source>
</evidence>
<dbReference type="InterPro" id="IPR008813">
    <property type="entry name" value="Plasmid_replication_RepL"/>
</dbReference>
<keyword evidence="3" id="KW-1185">Reference proteome</keyword>
<dbReference type="Pfam" id="PF05732">
    <property type="entry name" value="RepL"/>
    <property type="match status" value="1"/>
</dbReference>
<name>A0A1W6CU67_9RHOB</name>
<dbReference type="KEGG" id="pcon:B0A89_00955"/>
<dbReference type="RefSeq" id="WP_085376536.1">
    <property type="nucleotide sequence ID" value="NZ_CP020612.1"/>
</dbReference>
<dbReference type="OrthoDB" id="582067at2"/>